<feature type="transmembrane region" description="Helical" evidence="9">
    <location>
        <begin position="305"/>
        <end position="324"/>
    </location>
</feature>
<dbReference type="Pfam" id="PF00999">
    <property type="entry name" value="Na_H_Exchanger"/>
    <property type="match status" value="1"/>
</dbReference>
<organism evidence="11 12">
    <name type="scientific">Aspergillus fumigatus (strain CBS 144.89 / FGSC A1163 / CEA10)</name>
    <name type="common">Neosartorya fumigata</name>
    <dbReference type="NCBI Taxonomy" id="451804"/>
    <lineage>
        <taxon>Eukaryota</taxon>
        <taxon>Fungi</taxon>
        <taxon>Dikarya</taxon>
        <taxon>Ascomycota</taxon>
        <taxon>Pezizomycotina</taxon>
        <taxon>Eurotiomycetes</taxon>
        <taxon>Eurotiomycetidae</taxon>
        <taxon>Eurotiales</taxon>
        <taxon>Aspergillaceae</taxon>
        <taxon>Aspergillus</taxon>
        <taxon>Aspergillus subgen. Fumigati</taxon>
    </lineage>
</organism>
<feature type="transmembrane region" description="Helical" evidence="9">
    <location>
        <begin position="421"/>
        <end position="442"/>
    </location>
</feature>
<comment type="subcellular location">
    <subcellularLocation>
        <location evidence="1">Membrane</location>
        <topology evidence="1">Multi-pass membrane protein</topology>
    </subcellularLocation>
</comment>
<dbReference type="Gene3D" id="1.20.1530.20">
    <property type="match status" value="1"/>
</dbReference>
<dbReference type="InterPro" id="IPR038770">
    <property type="entry name" value="Na+/solute_symporter_sf"/>
</dbReference>
<sequence>MTISSSSAGATKLIRFSINGLAIGLPVDAVVAVSCPRNGRVLLTVMPSLRQATSVGQEHWRRIFLLYWTNVDRLEELAARSFLGKMGPNFMAVSCHITSQAVSQTCPVGGSHGLTMILIVISFFFFLSLAEWVSARVIQAGIIGQIAVGIIYGLPLADILEEHWQDTFRVLGYVGLILVIFEGGLSTRLDLLKKNFILSLLGASVGVLFPIAFSYLLLYLGFEYGPVETFIVGAALSATSLGTTFAVIKSAARSVDLAQTRVGAVLVSAAVIDDVAGLVLLSIIANLGKLSGGGNVNLGWIIGRPIVASVAMAVLTPLLTKYVFARIFRRYIEHAFAQFDHVSNIILMVLVLCAFIAIAAYAGTSVLFGAFLAGTFLTYIPSKHPSGPFVVMSREEGEREAHKSPTFVHTFEVYLLDVQSYLMEPLFFASIGFAIPFVQLWTGTRIWRGVVFSLLMVAAKFAVGIWLPLWKYLPLLWPPKRKELSKEGHGAQELQNDSPREKNGRSYVNTTWLSGLLLGSAMVARGEIGLLIIEIGFNETSYVSEDAFITGVWAILLNTIIGPMAVGLLVKFYGKRIGEGEWGLQEPEPLPGQDAEHRESEV</sequence>
<feature type="transmembrane region" description="Helical" evidence="9">
    <location>
        <begin position="197"/>
        <end position="218"/>
    </location>
</feature>
<reference evidence="11 12" key="1">
    <citation type="journal article" date="2008" name="PLoS Genet.">
        <title>Genomic islands in the pathogenic filamentous fungus Aspergillus fumigatus.</title>
        <authorList>
            <person name="Fedorova N.D."/>
            <person name="Khaldi N."/>
            <person name="Joardar V.S."/>
            <person name="Maiti R."/>
            <person name="Amedeo P."/>
            <person name="Anderson M.J."/>
            <person name="Crabtree J."/>
            <person name="Silva J.C."/>
            <person name="Badger J.H."/>
            <person name="Albarraq A."/>
            <person name="Angiuoli S."/>
            <person name="Bussey H."/>
            <person name="Bowyer P."/>
            <person name="Cotty P.J."/>
            <person name="Dyer P.S."/>
            <person name="Egan A."/>
            <person name="Galens K."/>
            <person name="Fraser-Liggett C.M."/>
            <person name="Haas B.J."/>
            <person name="Inman J.M."/>
            <person name="Kent R."/>
            <person name="Lemieux S."/>
            <person name="Malavazi I."/>
            <person name="Orvis J."/>
            <person name="Roemer T."/>
            <person name="Ronning C.M."/>
            <person name="Sundaram J.P."/>
            <person name="Sutton G."/>
            <person name="Turner G."/>
            <person name="Venter J.C."/>
            <person name="White O.R."/>
            <person name="Whitty B.R."/>
            <person name="Youngman P."/>
            <person name="Wolfe K.H."/>
            <person name="Goldman G.H."/>
            <person name="Wortman J.R."/>
            <person name="Jiang B."/>
            <person name="Denning D.W."/>
            <person name="Nierman W.C."/>
        </authorList>
    </citation>
    <scope>NUCLEOTIDE SEQUENCE [LARGE SCALE GENOMIC DNA]</scope>
    <source>
        <strain evidence="12">CBS 144.89 / FGSC A1163 / CEA10</strain>
    </source>
</reference>
<feature type="domain" description="Cation/H+ exchanger transmembrane" evidence="10">
    <location>
        <begin position="126"/>
        <end position="570"/>
    </location>
</feature>
<evidence type="ECO:0000256" key="6">
    <source>
        <dbReference type="ARBA" id="ARBA00023065"/>
    </source>
</evidence>
<dbReference type="PANTHER" id="PTHR43562:SF2">
    <property type="entry name" value="SODIUM-HYDROGEN ANTIPORTER"/>
    <property type="match status" value="1"/>
</dbReference>
<dbReference type="HOGENOM" id="CLU_024407_2_1_1"/>
<evidence type="ECO:0000256" key="3">
    <source>
        <dbReference type="ARBA" id="ARBA00022449"/>
    </source>
</evidence>
<dbReference type="PhylomeDB" id="B0YAH8"/>
<keyword evidence="3" id="KW-0050">Antiport</keyword>
<dbReference type="GO" id="GO:1902600">
    <property type="term" value="P:proton transmembrane transport"/>
    <property type="evidence" value="ECO:0007669"/>
    <property type="project" value="InterPro"/>
</dbReference>
<dbReference type="InterPro" id="IPR006153">
    <property type="entry name" value="Cation/H_exchanger_TM"/>
</dbReference>
<evidence type="ECO:0000256" key="4">
    <source>
        <dbReference type="ARBA" id="ARBA00022692"/>
    </source>
</evidence>
<feature type="transmembrane region" description="Helical" evidence="9">
    <location>
        <begin position="137"/>
        <end position="155"/>
    </location>
</feature>
<keyword evidence="4 9" id="KW-0812">Transmembrane</keyword>
<accession>B0YAH8</accession>
<evidence type="ECO:0000256" key="9">
    <source>
        <dbReference type="SAM" id="Phobius"/>
    </source>
</evidence>
<keyword evidence="7 9" id="KW-0472">Membrane</keyword>
<feature type="region of interest" description="Disordered" evidence="8">
    <location>
        <begin position="583"/>
        <end position="602"/>
    </location>
</feature>
<dbReference type="GO" id="GO:0016020">
    <property type="term" value="C:membrane"/>
    <property type="evidence" value="ECO:0007669"/>
    <property type="project" value="UniProtKB-SubCell"/>
</dbReference>
<feature type="transmembrane region" description="Helical" evidence="9">
    <location>
        <begin position="345"/>
        <end position="373"/>
    </location>
</feature>
<evidence type="ECO:0000313" key="11">
    <source>
        <dbReference type="EMBL" id="EDP49021.1"/>
    </source>
</evidence>
<name>B0YAH8_ASPFC</name>
<feature type="transmembrane region" description="Helical" evidence="9">
    <location>
        <begin position="167"/>
        <end position="185"/>
    </location>
</feature>
<gene>
    <name evidence="11" type="ORF">AFUB_084720</name>
</gene>
<evidence type="ECO:0000313" key="12">
    <source>
        <dbReference type="Proteomes" id="UP000001699"/>
    </source>
</evidence>
<dbReference type="EMBL" id="DS499600">
    <property type="protein sequence ID" value="EDP49021.1"/>
    <property type="molecule type" value="Genomic_DNA"/>
</dbReference>
<keyword evidence="2" id="KW-0813">Transport</keyword>
<feature type="transmembrane region" description="Helical" evidence="9">
    <location>
        <begin position="547"/>
        <end position="570"/>
    </location>
</feature>
<evidence type="ECO:0000256" key="5">
    <source>
        <dbReference type="ARBA" id="ARBA00022989"/>
    </source>
</evidence>
<evidence type="ECO:0000256" key="2">
    <source>
        <dbReference type="ARBA" id="ARBA00022448"/>
    </source>
</evidence>
<keyword evidence="5 9" id="KW-1133">Transmembrane helix</keyword>
<dbReference type="AlphaFoldDB" id="B0YAH8"/>
<feature type="transmembrane region" description="Helical" evidence="9">
    <location>
        <begin position="113"/>
        <end position="130"/>
    </location>
</feature>
<evidence type="ECO:0000256" key="1">
    <source>
        <dbReference type="ARBA" id="ARBA00004141"/>
    </source>
</evidence>
<keyword evidence="12" id="KW-1185">Reference proteome</keyword>
<evidence type="ECO:0000256" key="8">
    <source>
        <dbReference type="SAM" id="MobiDB-lite"/>
    </source>
</evidence>
<protein>
    <submittedName>
        <fullName evidence="11">Na+/H+ exchanger family protein, putative</fullName>
    </submittedName>
</protein>
<feature type="transmembrane region" description="Helical" evidence="9">
    <location>
        <begin position="264"/>
        <end position="285"/>
    </location>
</feature>
<evidence type="ECO:0000259" key="10">
    <source>
        <dbReference type="Pfam" id="PF00999"/>
    </source>
</evidence>
<dbReference type="OrthoDB" id="1288932at2759"/>
<proteinExistence type="predicted"/>
<dbReference type="Proteomes" id="UP000001699">
    <property type="component" value="Unassembled WGS sequence"/>
</dbReference>
<dbReference type="GO" id="GO:0015297">
    <property type="term" value="F:antiporter activity"/>
    <property type="evidence" value="ECO:0007669"/>
    <property type="project" value="UniProtKB-KW"/>
</dbReference>
<keyword evidence="6" id="KW-0406">Ion transport</keyword>
<feature type="transmembrane region" description="Helical" evidence="9">
    <location>
        <begin position="230"/>
        <end position="252"/>
    </location>
</feature>
<dbReference type="PANTHER" id="PTHR43562">
    <property type="entry name" value="NAPA-TYPE SODIUM/HYDROGEN ANTIPORTER"/>
    <property type="match status" value="1"/>
</dbReference>
<evidence type="ECO:0000256" key="7">
    <source>
        <dbReference type="ARBA" id="ARBA00023136"/>
    </source>
</evidence>
<dbReference type="VEuPathDB" id="FungiDB:AFUB_084720"/>
<feature type="transmembrane region" description="Helical" evidence="9">
    <location>
        <begin position="449"/>
        <end position="469"/>
    </location>
</feature>